<dbReference type="InterPro" id="IPR004713">
    <property type="entry name" value="CaH_exchang"/>
</dbReference>
<keyword evidence="3 9" id="KW-0812">Transmembrane</keyword>
<dbReference type="GO" id="GO:0016020">
    <property type="term" value="C:membrane"/>
    <property type="evidence" value="ECO:0007669"/>
    <property type="project" value="InterPro"/>
</dbReference>
<dbReference type="InterPro" id="IPR018247">
    <property type="entry name" value="EF_Hand_1_Ca_BS"/>
</dbReference>
<dbReference type="SMART" id="SM00054">
    <property type="entry name" value="EFh"/>
    <property type="match status" value="2"/>
</dbReference>
<reference evidence="11" key="1">
    <citation type="submission" date="2021-01" db="EMBL/GenBank/DDBJ databases">
        <authorList>
            <person name="Corre E."/>
            <person name="Pelletier E."/>
            <person name="Niang G."/>
            <person name="Scheremetjew M."/>
            <person name="Finn R."/>
            <person name="Kale V."/>
            <person name="Holt S."/>
            <person name="Cochrane G."/>
            <person name="Meng A."/>
            <person name="Brown T."/>
            <person name="Cohen L."/>
        </authorList>
    </citation>
    <scope>NUCLEOTIDE SEQUENCE</scope>
</reference>
<dbReference type="Pfam" id="PF01699">
    <property type="entry name" value="Na_Ca_ex"/>
    <property type="match status" value="1"/>
</dbReference>
<evidence type="ECO:0000256" key="8">
    <source>
        <dbReference type="SAM" id="MobiDB-lite"/>
    </source>
</evidence>
<feature type="transmembrane region" description="Helical" evidence="9">
    <location>
        <begin position="547"/>
        <end position="567"/>
    </location>
</feature>
<feature type="compositionally biased region" description="Acidic residues" evidence="8">
    <location>
        <begin position="394"/>
        <end position="403"/>
    </location>
</feature>
<organism evidence="11">
    <name type="scientific">Noctiluca scintillans</name>
    <name type="common">Sea sparkle</name>
    <name type="synonym">Red tide dinoflagellate</name>
    <dbReference type="NCBI Taxonomy" id="2966"/>
    <lineage>
        <taxon>Eukaryota</taxon>
        <taxon>Sar</taxon>
        <taxon>Alveolata</taxon>
        <taxon>Dinophyceae</taxon>
        <taxon>Noctilucales</taxon>
        <taxon>Noctilucaceae</taxon>
        <taxon>Noctiluca</taxon>
    </lineage>
</organism>
<dbReference type="PROSITE" id="PS50222">
    <property type="entry name" value="EF_HAND_2"/>
    <property type="match status" value="2"/>
</dbReference>
<dbReference type="PROSITE" id="PS00018">
    <property type="entry name" value="EF_HAND_1"/>
    <property type="match status" value="2"/>
</dbReference>
<evidence type="ECO:0000259" key="10">
    <source>
        <dbReference type="PROSITE" id="PS50222"/>
    </source>
</evidence>
<dbReference type="SUPFAM" id="SSF47473">
    <property type="entry name" value="EF-hand"/>
    <property type="match status" value="1"/>
</dbReference>
<name>A0A7S1EXI1_NOCSC</name>
<keyword evidence="7 9" id="KW-0472">Membrane</keyword>
<proteinExistence type="predicted"/>
<dbReference type="EMBL" id="HBFQ01005779">
    <property type="protein sequence ID" value="CAD8829752.1"/>
    <property type="molecule type" value="Transcribed_RNA"/>
</dbReference>
<keyword evidence="2" id="KW-0813">Transport</keyword>
<sequence length="573" mass="63538">MDHCGDVSWYSPFVDPQGRNMAQIIFFMGVYGYVLFKASNLISDGSELLLLVPRFAPLVGSVVLPVLGAVPDATMVFFSGLGKNPQSEVAIGVGALAGSTVMLLTLPWFLAVYSGRVSITPENTPTYKRPANADNNWDKLQPPGSKNIFSTGVGVGKAVRDNSKLMLLTSSSYFVMQIPALFVDKQEGPNTPPGQRRHEANFERLFSFAGFILCFIFFCGYLWEMWRESKEPTSSVHDMIAATTVDFLKEGTLNLRGAMAQFREQSWATLCTMGRKDNSLDEVLLDNRTMDDVRKMCRILAPFFAMYDVNGDNQIDFGEFCMICKDLHENLSRDTQTKMFEAADVDRSGSISFEEFVACLMSFALDPPAANTEQPVPKPRNYMSVDSDLASQDSDAEEEDVPADLADLDPDEQQRQIKLRAVYKMGCGTMLILLFSDPMVDLMAAFGEALGIKLFYVSFVLAPIASNASELVAAYNYARKRTQKSITTSLSTLVGAGIMNNTFCLGVFFFLIVIQDLAWEFTAETLSIVLVEFSLAIYTMTRKTMRLLDAGIIMLFYFGCLLSVKILEGFGID</sequence>
<evidence type="ECO:0000256" key="9">
    <source>
        <dbReference type="SAM" id="Phobius"/>
    </source>
</evidence>
<feature type="transmembrane region" description="Helical" evidence="9">
    <location>
        <begin position="521"/>
        <end position="540"/>
    </location>
</feature>
<dbReference type="GO" id="GO:0005509">
    <property type="term" value="F:calcium ion binding"/>
    <property type="evidence" value="ECO:0007669"/>
    <property type="project" value="InterPro"/>
</dbReference>
<dbReference type="Gene3D" id="1.10.238.10">
    <property type="entry name" value="EF-hand"/>
    <property type="match status" value="1"/>
</dbReference>
<evidence type="ECO:0000256" key="2">
    <source>
        <dbReference type="ARBA" id="ARBA00022448"/>
    </source>
</evidence>
<feature type="domain" description="EF-hand" evidence="10">
    <location>
        <begin position="303"/>
        <end position="330"/>
    </location>
</feature>
<dbReference type="CDD" id="cd00051">
    <property type="entry name" value="EFh"/>
    <property type="match status" value="1"/>
</dbReference>
<evidence type="ECO:0000256" key="6">
    <source>
        <dbReference type="ARBA" id="ARBA00023065"/>
    </source>
</evidence>
<dbReference type="InterPro" id="IPR002048">
    <property type="entry name" value="EF_hand_dom"/>
</dbReference>
<dbReference type="GO" id="GO:0012505">
    <property type="term" value="C:endomembrane system"/>
    <property type="evidence" value="ECO:0007669"/>
    <property type="project" value="UniProtKB-SubCell"/>
</dbReference>
<feature type="domain" description="EF-hand" evidence="10">
    <location>
        <begin position="331"/>
        <end position="366"/>
    </location>
</feature>
<feature type="transmembrane region" description="Helical" evidence="9">
    <location>
        <begin position="20"/>
        <end position="36"/>
    </location>
</feature>
<evidence type="ECO:0000256" key="4">
    <source>
        <dbReference type="ARBA" id="ARBA00022837"/>
    </source>
</evidence>
<keyword evidence="6" id="KW-0406">Ion transport</keyword>
<keyword evidence="4" id="KW-0106">Calcium</keyword>
<feature type="transmembrane region" description="Helical" evidence="9">
    <location>
        <begin position="90"/>
        <end position="113"/>
    </location>
</feature>
<dbReference type="GO" id="GO:0015369">
    <property type="term" value="F:calcium:proton antiporter activity"/>
    <property type="evidence" value="ECO:0007669"/>
    <property type="project" value="TreeGrafter"/>
</dbReference>
<keyword evidence="5 9" id="KW-1133">Transmembrane helix</keyword>
<feature type="region of interest" description="Disordered" evidence="8">
    <location>
        <begin position="370"/>
        <end position="403"/>
    </location>
</feature>
<dbReference type="GO" id="GO:0006874">
    <property type="term" value="P:intracellular calcium ion homeostasis"/>
    <property type="evidence" value="ECO:0007669"/>
    <property type="project" value="TreeGrafter"/>
</dbReference>
<dbReference type="PANTHER" id="PTHR31503:SF36">
    <property type="entry name" value="SODIUM_CALCIUM EXCHANGER MEMBRANE REGION DOMAIN-CONTAINING PROTEIN"/>
    <property type="match status" value="1"/>
</dbReference>
<evidence type="ECO:0000256" key="1">
    <source>
        <dbReference type="ARBA" id="ARBA00004127"/>
    </source>
</evidence>
<evidence type="ECO:0000256" key="3">
    <source>
        <dbReference type="ARBA" id="ARBA00022692"/>
    </source>
</evidence>
<comment type="subcellular location">
    <subcellularLocation>
        <location evidence="1">Endomembrane system</location>
        <topology evidence="1">Multi-pass membrane protein</topology>
    </subcellularLocation>
</comment>
<dbReference type="PANTHER" id="PTHR31503">
    <property type="entry name" value="VACUOLAR CALCIUM ION TRANSPORTER"/>
    <property type="match status" value="1"/>
</dbReference>
<accession>A0A7S1EXI1</accession>
<feature type="transmembrane region" description="Helical" evidence="9">
    <location>
        <begin position="48"/>
        <end position="70"/>
    </location>
</feature>
<dbReference type="AlphaFoldDB" id="A0A7S1EXI1"/>
<feature type="transmembrane region" description="Helical" evidence="9">
    <location>
        <begin position="455"/>
        <end position="478"/>
    </location>
</feature>
<evidence type="ECO:0000256" key="7">
    <source>
        <dbReference type="ARBA" id="ARBA00023136"/>
    </source>
</evidence>
<gene>
    <name evidence="11" type="ORF">NSCI0253_LOCUS4098</name>
</gene>
<dbReference type="InterPro" id="IPR011992">
    <property type="entry name" value="EF-hand-dom_pair"/>
</dbReference>
<feature type="transmembrane region" description="Helical" evidence="9">
    <location>
        <begin position="490"/>
        <end position="515"/>
    </location>
</feature>
<dbReference type="InterPro" id="IPR004837">
    <property type="entry name" value="NaCa_Exmemb"/>
</dbReference>
<feature type="transmembrane region" description="Helical" evidence="9">
    <location>
        <begin position="205"/>
        <end position="223"/>
    </location>
</feature>
<evidence type="ECO:0000256" key="5">
    <source>
        <dbReference type="ARBA" id="ARBA00022989"/>
    </source>
</evidence>
<protein>
    <recommendedName>
        <fullName evidence="10">EF-hand domain-containing protein</fullName>
    </recommendedName>
</protein>
<dbReference type="Pfam" id="PF13499">
    <property type="entry name" value="EF-hand_7"/>
    <property type="match status" value="1"/>
</dbReference>
<evidence type="ECO:0000313" key="11">
    <source>
        <dbReference type="EMBL" id="CAD8829752.1"/>
    </source>
</evidence>